<accession>A0AC34FQ05</accession>
<protein>
    <submittedName>
        <fullName evidence="2">RanBD1 domain-containing protein</fullName>
    </submittedName>
</protein>
<proteinExistence type="predicted"/>
<evidence type="ECO:0000313" key="2">
    <source>
        <dbReference type="WBParaSite" id="ES5_v2.g19326.t1"/>
    </source>
</evidence>
<sequence>MPEIPSAPVKTPVFSAPKSSDAPTPSSQSRKRRQEPLDYDDMRNKSSNDYGKAEREPSSTSTPSIKSSLFGGSAKSGEITSTPTVNSSLFGTKSSETPNTPASNNSLFGTKSNETTSDEKTNTPPTNNFLFGSKPDEKTNTLSSNNSLFGTKPGETTSNNSLFGGSVKSNEASNAVPITSSLFGGLVKPGETTNTLSSNNSLFGGLVKPGQLSFNFKGPENSATSAPTNGGADNKDGEEGDAEDAPPPKAEIVKHEEPDAAFSTKCSLFNFVNGEYKKVGVGFMHIKKTESGTQLLIRAATALGTVWINTYINDSFKAEKKAKDKIQFSYPSAEGAKTSLVRVVDAETAVTYLTGEKKP</sequence>
<dbReference type="Proteomes" id="UP000887579">
    <property type="component" value="Unplaced"/>
</dbReference>
<dbReference type="WBParaSite" id="ES5_v2.g19326.t1">
    <property type="protein sequence ID" value="ES5_v2.g19326.t1"/>
    <property type="gene ID" value="ES5_v2.g19326"/>
</dbReference>
<reference evidence="2" key="1">
    <citation type="submission" date="2022-11" db="UniProtKB">
        <authorList>
            <consortium name="WormBaseParasite"/>
        </authorList>
    </citation>
    <scope>IDENTIFICATION</scope>
</reference>
<evidence type="ECO:0000313" key="1">
    <source>
        <dbReference type="Proteomes" id="UP000887579"/>
    </source>
</evidence>
<organism evidence="1 2">
    <name type="scientific">Panagrolaimus sp. ES5</name>
    <dbReference type="NCBI Taxonomy" id="591445"/>
    <lineage>
        <taxon>Eukaryota</taxon>
        <taxon>Metazoa</taxon>
        <taxon>Ecdysozoa</taxon>
        <taxon>Nematoda</taxon>
        <taxon>Chromadorea</taxon>
        <taxon>Rhabditida</taxon>
        <taxon>Tylenchina</taxon>
        <taxon>Panagrolaimomorpha</taxon>
        <taxon>Panagrolaimoidea</taxon>
        <taxon>Panagrolaimidae</taxon>
        <taxon>Panagrolaimus</taxon>
    </lineage>
</organism>
<name>A0AC34FQ05_9BILA</name>